<accession>A0A9P1MXW8</accession>
<dbReference type="Pfam" id="PF04909">
    <property type="entry name" value="Amidohydro_2"/>
    <property type="match status" value="1"/>
</dbReference>
<keyword evidence="6" id="KW-0479">Metal-binding</keyword>
<dbReference type="Proteomes" id="UP001152747">
    <property type="component" value="Unassembled WGS sequence"/>
</dbReference>
<dbReference type="Gene3D" id="3.20.20.140">
    <property type="entry name" value="Metal-dependent hydrolases"/>
    <property type="match status" value="1"/>
</dbReference>
<dbReference type="AlphaFoldDB" id="A0A9P1MXW8"/>
<feature type="domain" description="Amidohydrolase-related" evidence="12">
    <location>
        <begin position="17"/>
        <end position="139"/>
    </location>
</feature>
<dbReference type="EMBL" id="CANHGI010000003">
    <property type="protein sequence ID" value="CAI5444324.1"/>
    <property type="molecule type" value="Genomic_DNA"/>
</dbReference>
<evidence type="ECO:0000256" key="7">
    <source>
        <dbReference type="ARBA" id="ARBA00022793"/>
    </source>
</evidence>
<evidence type="ECO:0000256" key="3">
    <source>
        <dbReference type="ARBA" id="ARBA00011245"/>
    </source>
</evidence>
<dbReference type="GO" id="GO:0016787">
    <property type="term" value="F:hydrolase activity"/>
    <property type="evidence" value="ECO:0007669"/>
    <property type="project" value="InterPro"/>
</dbReference>
<dbReference type="SUPFAM" id="SSF51556">
    <property type="entry name" value="Metallo-dependent hydrolases"/>
    <property type="match status" value="1"/>
</dbReference>
<evidence type="ECO:0000256" key="6">
    <source>
        <dbReference type="ARBA" id="ARBA00022723"/>
    </source>
</evidence>
<keyword evidence="7 11" id="KW-0210">Decarboxylase</keyword>
<evidence type="ECO:0000256" key="4">
    <source>
        <dbReference type="ARBA" id="ARBA00012365"/>
    </source>
</evidence>
<sequence length="151" mass="17413">MSGNICDFVKTCDLPKIDVHAHVLPKNIPDWQEIFGYPGFVRLDHKEDGTTNMMKNGQLFRKIDKNCFDTETRIREMDKSGVNVQCLSTVPVLFNYWAKPEDTEKTARFINDDLLAECQKFPDRLIPLGTLPMNDIVRAIKVSSFFWDALK</sequence>
<evidence type="ECO:0000256" key="9">
    <source>
        <dbReference type="ARBA" id="ARBA00023239"/>
    </source>
</evidence>
<dbReference type="GO" id="GO:0001760">
    <property type="term" value="F:aminocarboxymuconate-semialdehyde decarboxylase activity"/>
    <property type="evidence" value="ECO:0007669"/>
    <property type="project" value="UniProtKB-UniRule"/>
</dbReference>
<comment type="similarity">
    <text evidence="2">Belongs to the metallo-dependent hydrolases superfamily. ACMSD family.</text>
</comment>
<evidence type="ECO:0000256" key="8">
    <source>
        <dbReference type="ARBA" id="ARBA00022833"/>
    </source>
</evidence>
<dbReference type="InterPro" id="IPR006680">
    <property type="entry name" value="Amidohydro-rel"/>
</dbReference>
<comment type="caution">
    <text evidence="13">The sequence shown here is derived from an EMBL/GenBank/DDBJ whole genome shotgun (WGS) entry which is preliminary data.</text>
</comment>
<dbReference type="GO" id="GO:0046872">
    <property type="term" value="F:metal ion binding"/>
    <property type="evidence" value="ECO:0007669"/>
    <property type="project" value="UniProtKB-KW"/>
</dbReference>
<dbReference type="OrthoDB" id="191270at2759"/>
<comment type="subunit">
    <text evidence="3 11">Monomer.</text>
</comment>
<dbReference type="InterPro" id="IPR032466">
    <property type="entry name" value="Metal_Hydrolase"/>
</dbReference>
<reference evidence="13" key="1">
    <citation type="submission" date="2022-11" db="EMBL/GenBank/DDBJ databases">
        <authorList>
            <person name="Kikuchi T."/>
        </authorList>
    </citation>
    <scope>NUCLEOTIDE SEQUENCE</scope>
    <source>
        <strain evidence="13">PS1010</strain>
    </source>
</reference>
<evidence type="ECO:0000313" key="13">
    <source>
        <dbReference type="EMBL" id="CAI5444324.1"/>
    </source>
</evidence>
<comment type="function">
    <text evidence="11">Converts alpha-amino-beta-carboxymuconate-epsilon-semialdehyde (ACMS) to alpha-aminomuconate semialdehyde (AMS).</text>
</comment>
<evidence type="ECO:0000256" key="5">
    <source>
        <dbReference type="ARBA" id="ARBA00021214"/>
    </source>
</evidence>
<comment type="catalytic activity">
    <reaction evidence="11">
        <text>2-amino-3-carboxymuconate 6-semialdehyde + H(+) = 2-aminomuconate 6-semialdehyde + CO2</text>
        <dbReference type="Rhea" id="RHEA:16557"/>
        <dbReference type="ChEBI" id="CHEBI:15378"/>
        <dbReference type="ChEBI" id="CHEBI:16526"/>
        <dbReference type="ChEBI" id="CHEBI:77634"/>
        <dbReference type="ChEBI" id="CHEBI:77803"/>
        <dbReference type="EC" id="4.1.1.45"/>
    </reaction>
</comment>
<protein>
    <recommendedName>
        <fullName evidence="5 11">2-amino-3-carboxymuconate-6-semialdehyde decarboxylase</fullName>
        <ecNumber evidence="4 11">4.1.1.45</ecNumber>
    </recommendedName>
    <alternativeName>
        <fullName evidence="10 11">Picolinate carboxylase</fullName>
    </alternativeName>
</protein>
<evidence type="ECO:0000259" key="12">
    <source>
        <dbReference type="Pfam" id="PF04909"/>
    </source>
</evidence>
<dbReference type="PANTHER" id="PTHR21240">
    <property type="entry name" value="2-AMINO-3-CARBOXYLMUCONATE-6-SEMIALDEHYDE DECARBOXYLASE"/>
    <property type="match status" value="1"/>
</dbReference>
<keyword evidence="9 11" id="KW-0456">Lyase</keyword>
<gene>
    <name evidence="13" type="ORF">CAMP_LOCUS6961</name>
</gene>
<dbReference type="InterPro" id="IPR032465">
    <property type="entry name" value="ACMSD"/>
</dbReference>
<evidence type="ECO:0000256" key="2">
    <source>
        <dbReference type="ARBA" id="ARBA00005871"/>
    </source>
</evidence>
<dbReference type="GO" id="GO:0005829">
    <property type="term" value="C:cytosol"/>
    <property type="evidence" value="ECO:0007669"/>
    <property type="project" value="UniProtKB-UniRule"/>
</dbReference>
<evidence type="ECO:0000313" key="14">
    <source>
        <dbReference type="Proteomes" id="UP001152747"/>
    </source>
</evidence>
<dbReference type="GO" id="GO:1904985">
    <property type="term" value="P:negative regulation of quinolinate biosynthetic process"/>
    <property type="evidence" value="ECO:0007669"/>
    <property type="project" value="UniProtKB-UniRule"/>
</dbReference>
<evidence type="ECO:0000256" key="1">
    <source>
        <dbReference type="ARBA" id="ARBA00005079"/>
    </source>
</evidence>
<comment type="pathway">
    <text evidence="1 11">Secondary metabolite metabolism; quinolate metabolism.</text>
</comment>
<dbReference type="EC" id="4.1.1.45" evidence="4 11"/>
<name>A0A9P1MXW8_9PELO</name>
<keyword evidence="14" id="KW-1185">Reference proteome</keyword>
<organism evidence="13 14">
    <name type="scientific">Caenorhabditis angaria</name>
    <dbReference type="NCBI Taxonomy" id="860376"/>
    <lineage>
        <taxon>Eukaryota</taxon>
        <taxon>Metazoa</taxon>
        <taxon>Ecdysozoa</taxon>
        <taxon>Nematoda</taxon>
        <taxon>Chromadorea</taxon>
        <taxon>Rhabditida</taxon>
        <taxon>Rhabditina</taxon>
        <taxon>Rhabditomorpha</taxon>
        <taxon>Rhabditoidea</taxon>
        <taxon>Rhabditidae</taxon>
        <taxon>Peloderinae</taxon>
        <taxon>Caenorhabditis</taxon>
    </lineage>
</organism>
<dbReference type="PANTHER" id="PTHR21240:SF27">
    <property type="entry name" value="2-AMINO-3-CARBOXYMUCONATE-6-SEMIALDEHYDE DECARBOXYLASE"/>
    <property type="match status" value="1"/>
</dbReference>
<keyword evidence="8" id="KW-0862">Zinc</keyword>
<proteinExistence type="inferred from homology"/>
<evidence type="ECO:0000256" key="10">
    <source>
        <dbReference type="ARBA" id="ARBA00031120"/>
    </source>
</evidence>
<dbReference type="GO" id="GO:0019748">
    <property type="term" value="P:secondary metabolic process"/>
    <property type="evidence" value="ECO:0007669"/>
    <property type="project" value="TreeGrafter"/>
</dbReference>
<evidence type="ECO:0000256" key="11">
    <source>
        <dbReference type="RuleBase" id="RU366045"/>
    </source>
</evidence>